<dbReference type="RefSeq" id="WP_186852410.1">
    <property type="nucleotide sequence ID" value="NZ_JACOPO010000002.1"/>
</dbReference>
<dbReference type="GO" id="GO:0005737">
    <property type="term" value="C:cytoplasm"/>
    <property type="evidence" value="ECO:0007669"/>
    <property type="project" value="UniProtKB-SubCell"/>
</dbReference>
<evidence type="ECO:0000256" key="1">
    <source>
        <dbReference type="ARBA" id="ARBA00004496"/>
    </source>
</evidence>
<dbReference type="Proteomes" id="UP000628736">
    <property type="component" value="Unassembled WGS sequence"/>
</dbReference>
<proteinExistence type="predicted"/>
<reference evidence="4" key="1">
    <citation type="submission" date="2020-08" db="EMBL/GenBank/DDBJ databases">
        <title>Genome public.</title>
        <authorList>
            <person name="Liu C."/>
            <person name="Sun Q."/>
        </authorList>
    </citation>
    <scope>NUCLEOTIDE SEQUENCE</scope>
    <source>
        <strain evidence="4">NSJ-23</strain>
    </source>
</reference>
<organism evidence="4 5">
    <name type="scientific">Flintibacter hominis</name>
    <dbReference type="NCBI Taxonomy" id="2763048"/>
    <lineage>
        <taxon>Bacteria</taxon>
        <taxon>Bacillati</taxon>
        <taxon>Bacillota</taxon>
        <taxon>Clostridia</taxon>
        <taxon>Eubacteriales</taxon>
        <taxon>Flintibacter</taxon>
    </lineage>
</organism>
<comment type="subcellular location">
    <subcellularLocation>
        <location evidence="1">Cytoplasm</location>
    </subcellularLocation>
</comment>
<dbReference type="Pfam" id="PF06857">
    <property type="entry name" value="ACP"/>
    <property type="match status" value="1"/>
</dbReference>
<evidence type="ECO:0000313" key="4">
    <source>
        <dbReference type="EMBL" id="MBC5722177.1"/>
    </source>
</evidence>
<name>A0A8J6J925_9FIRM</name>
<gene>
    <name evidence="4" type="ORF">H8S11_05025</name>
</gene>
<evidence type="ECO:0008006" key="6">
    <source>
        <dbReference type="Google" id="ProtNLM"/>
    </source>
</evidence>
<accession>A0A8J6J925</accession>
<protein>
    <recommendedName>
        <fullName evidence="6">Malonate decarboxylase acyl carrier protein</fullName>
    </recommendedName>
</protein>
<keyword evidence="2" id="KW-0963">Cytoplasm</keyword>
<keyword evidence="3" id="KW-0597">Phosphoprotein</keyword>
<evidence type="ECO:0000256" key="2">
    <source>
        <dbReference type="ARBA" id="ARBA00022490"/>
    </source>
</evidence>
<dbReference type="EMBL" id="JACOPO010000002">
    <property type="protein sequence ID" value="MBC5722177.1"/>
    <property type="molecule type" value="Genomic_DNA"/>
</dbReference>
<dbReference type="AlphaFoldDB" id="A0A8J6J925"/>
<evidence type="ECO:0000313" key="5">
    <source>
        <dbReference type="Proteomes" id="UP000628736"/>
    </source>
</evidence>
<sequence length="71" mass="8164">MEVLLFRREQAGKVNIKAYTLVIGFDRMWARVLERSVVDSGCGDLDLEINDNNATPFIVQLRLRQTLLDAR</sequence>
<dbReference type="InterPro" id="IPR023439">
    <property type="entry name" value="Mal_deCO2ase/Cit_lyase_ACP"/>
</dbReference>
<keyword evidence="5" id="KW-1185">Reference proteome</keyword>
<evidence type="ECO:0000256" key="3">
    <source>
        <dbReference type="ARBA" id="ARBA00022553"/>
    </source>
</evidence>
<comment type="caution">
    <text evidence="4">The sequence shown here is derived from an EMBL/GenBank/DDBJ whole genome shotgun (WGS) entry which is preliminary data.</text>
</comment>